<evidence type="ECO:0000259" key="4">
    <source>
        <dbReference type="PROSITE" id="PS51782"/>
    </source>
</evidence>
<dbReference type="PROSITE" id="PS50005">
    <property type="entry name" value="TPR"/>
    <property type="match status" value="1"/>
</dbReference>
<reference evidence="6" key="1">
    <citation type="submission" date="2016-02" db="EMBL/GenBank/DDBJ databases">
        <authorList>
            <person name="Schultz-Johansen M."/>
            <person name="Glaring M.A."/>
            <person name="Bech P.K."/>
            <person name="Stougaard P."/>
        </authorList>
    </citation>
    <scope>NUCLEOTIDE SEQUENCE [LARGE SCALE GENOMIC DNA]</scope>
    <source>
        <strain evidence="6">S66</strain>
    </source>
</reference>
<dbReference type="SMART" id="SM00028">
    <property type="entry name" value="TPR"/>
    <property type="match status" value="2"/>
</dbReference>
<feature type="compositionally biased region" description="Polar residues" evidence="2">
    <location>
        <begin position="194"/>
        <end position="210"/>
    </location>
</feature>
<dbReference type="InterPro" id="IPR036779">
    <property type="entry name" value="LysM_dom_sf"/>
</dbReference>
<comment type="caution">
    <text evidence="5">The sequence shown here is derived from an EMBL/GenBank/DDBJ whole genome shotgun (WGS) entry which is preliminary data.</text>
</comment>
<accession>A0A136A097</accession>
<dbReference type="PROSITE" id="PS51782">
    <property type="entry name" value="LYSM"/>
    <property type="match status" value="1"/>
</dbReference>
<feature type="chain" id="PRO_5007469259" description="LysM domain-containing protein" evidence="3">
    <location>
        <begin position="22"/>
        <end position="388"/>
    </location>
</feature>
<gene>
    <name evidence="5" type="ORF">AX660_16515</name>
</gene>
<evidence type="ECO:0000256" key="1">
    <source>
        <dbReference type="PROSITE-ProRule" id="PRU00339"/>
    </source>
</evidence>
<sequence>MFSLREGKLVIALLTALGLSACQSTSTTNPPVETVKQEVKPIVYVAQEGLTAKLRFSKALEYLENGQEGQAKVELQSYLASIPDSKSAKDLLTQIEMDPKTFFPQESFAVVLKSGESLSTLSKNYLGSALKFYALAKYNQISNPSRVNIGQTINIPLTASASKKRQLESQGDVASKADVSPIGDTDPKPDKASTVKTSDSSNKDQVASNNKKAAVLTSAAPVETAETVLASLLKALEAKDFVVAQQQVEKLQGFGEISKQARPLVIKTLTGDAARLSALNKPLAANRYAQIAQLNLQDNDNLAAFDHLKKASLLDPANVQVSEDMLVLQKDLSDKYHREASSAYRRQELDLAIEKWNKVLEIDPQHSSAKLYRAQAIELKERLKKLNN</sequence>
<dbReference type="Pfam" id="PF01476">
    <property type="entry name" value="LysM"/>
    <property type="match status" value="1"/>
</dbReference>
<dbReference type="RefSeq" id="WP_068377822.1">
    <property type="nucleotide sequence ID" value="NZ_LSNE01000006.1"/>
</dbReference>
<dbReference type="SUPFAM" id="SSF48452">
    <property type="entry name" value="TPR-like"/>
    <property type="match status" value="1"/>
</dbReference>
<keyword evidence="1" id="KW-0802">TPR repeat</keyword>
<proteinExistence type="predicted"/>
<feature type="region of interest" description="Disordered" evidence="2">
    <location>
        <begin position="164"/>
        <end position="210"/>
    </location>
</feature>
<dbReference type="InterPro" id="IPR019734">
    <property type="entry name" value="TPR_rpt"/>
</dbReference>
<protein>
    <recommendedName>
        <fullName evidence="4">LysM domain-containing protein</fullName>
    </recommendedName>
</protein>
<keyword evidence="3" id="KW-0732">Signal</keyword>
<dbReference type="AlphaFoldDB" id="A0A136A097"/>
<dbReference type="InterPro" id="IPR011990">
    <property type="entry name" value="TPR-like_helical_dom_sf"/>
</dbReference>
<feature type="signal peptide" evidence="3">
    <location>
        <begin position="1"/>
        <end position="21"/>
    </location>
</feature>
<dbReference type="SMART" id="SM00257">
    <property type="entry name" value="LysM"/>
    <property type="match status" value="1"/>
</dbReference>
<feature type="repeat" description="TPR" evidence="1">
    <location>
        <begin position="333"/>
        <end position="366"/>
    </location>
</feature>
<name>A0A136A097_9ALTE</name>
<evidence type="ECO:0000256" key="3">
    <source>
        <dbReference type="SAM" id="SignalP"/>
    </source>
</evidence>
<dbReference type="InterPro" id="IPR018392">
    <property type="entry name" value="LysM"/>
</dbReference>
<evidence type="ECO:0000313" key="6">
    <source>
        <dbReference type="Proteomes" id="UP000070299"/>
    </source>
</evidence>
<dbReference type="PROSITE" id="PS51257">
    <property type="entry name" value="PROKAR_LIPOPROTEIN"/>
    <property type="match status" value="1"/>
</dbReference>
<evidence type="ECO:0000313" key="5">
    <source>
        <dbReference type="EMBL" id="KXI28676.1"/>
    </source>
</evidence>
<dbReference type="Gene3D" id="3.10.350.10">
    <property type="entry name" value="LysM domain"/>
    <property type="match status" value="1"/>
</dbReference>
<dbReference type="Proteomes" id="UP000070299">
    <property type="component" value="Unassembled WGS sequence"/>
</dbReference>
<dbReference type="OrthoDB" id="5947215at2"/>
<keyword evidence="6" id="KW-1185">Reference proteome</keyword>
<dbReference type="Gene3D" id="1.25.40.10">
    <property type="entry name" value="Tetratricopeptide repeat domain"/>
    <property type="match status" value="1"/>
</dbReference>
<organism evidence="5 6">
    <name type="scientific">Paraglaciecola hydrolytica</name>
    <dbReference type="NCBI Taxonomy" id="1799789"/>
    <lineage>
        <taxon>Bacteria</taxon>
        <taxon>Pseudomonadati</taxon>
        <taxon>Pseudomonadota</taxon>
        <taxon>Gammaproteobacteria</taxon>
        <taxon>Alteromonadales</taxon>
        <taxon>Alteromonadaceae</taxon>
        <taxon>Paraglaciecola</taxon>
    </lineage>
</organism>
<feature type="domain" description="LysM" evidence="4">
    <location>
        <begin position="108"/>
        <end position="155"/>
    </location>
</feature>
<evidence type="ECO:0000256" key="2">
    <source>
        <dbReference type="SAM" id="MobiDB-lite"/>
    </source>
</evidence>
<dbReference type="EMBL" id="LSNE01000006">
    <property type="protein sequence ID" value="KXI28676.1"/>
    <property type="molecule type" value="Genomic_DNA"/>
</dbReference>
<dbReference type="CDD" id="cd00118">
    <property type="entry name" value="LysM"/>
    <property type="match status" value="1"/>
</dbReference>